<dbReference type="GO" id="GO:0000049">
    <property type="term" value="F:tRNA binding"/>
    <property type="evidence" value="ECO:0007669"/>
    <property type="project" value="TreeGrafter"/>
</dbReference>
<dbReference type="AlphaFoldDB" id="A0A381SCT3"/>
<protein>
    <recommendedName>
        <fullName evidence="2">lysine--tRNA ligase</fullName>
        <ecNumber evidence="2">6.1.1.6</ecNumber>
    </recommendedName>
</protein>
<dbReference type="NCBIfam" id="TIGR00499">
    <property type="entry name" value="lysS_bact"/>
    <property type="match status" value="1"/>
</dbReference>
<dbReference type="InterPro" id="IPR002313">
    <property type="entry name" value="Lys-tRNA-ligase_II"/>
</dbReference>
<dbReference type="SUPFAM" id="SSF50249">
    <property type="entry name" value="Nucleic acid-binding proteins"/>
    <property type="match status" value="1"/>
</dbReference>
<keyword evidence="7" id="KW-0648">Protein biosynthesis</keyword>
<dbReference type="GO" id="GO:0006430">
    <property type="term" value="P:lysyl-tRNA aminoacylation"/>
    <property type="evidence" value="ECO:0007669"/>
    <property type="project" value="InterPro"/>
</dbReference>
<dbReference type="CDD" id="cd00775">
    <property type="entry name" value="LysRS_core"/>
    <property type="match status" value="1"/>
</dbReference>
<dbReference type="GO" id="GO:0046872">
    <property type="term" value="F:metal ion binding"/>
    <property type="evidence" value="ECO:0007669"/>
    <property type="project" value="UniProtKB-KW"/>
</dbReference>
<dbReference type="Gene3D" id="2.40.50.140">
    <property type="entry name" value="Nucleic acid-binding proteins"/>
    <property type="match status" value="1"/>
</dbReference>
<evidence type="ECO:0000256" key="2">
    <source>
        <dbReference type="ARBA" id="ARBA00013166"/>
    </source>
</evidence>
<evidence type="ECO:0000256" key="5">
    <source>
        <dbReference type="ARBA" id="ARBA00022741"/>
    </source>
</evidence>
<evidence type="ECO:0000256" key="3">
    <source>
        <dbReference type="ARBA" id="ARBA00022598"/>
    </source>
</evidence>
<comment type="similarity">
    <text evidence="1">Belongs to the class-II aminoacyl-tRNA synthetase family.</text>
</comment>
<dbReference type="HAMAP" id="MF_00252">
    <property type="entry name" value="Lys_tRNA_synth_class2"/>
    <property type="match status" value="1"/>
</dbReference>
<keyword evidence="8" id="KW-0030">Aminoacyl-tRNA synthetase</keyword>
<dbReference type="FunFam" id="2.40.50.140:FF:000024">
    <property type="entry name" value="Lysine--tRNA ligase"/>
    <property type="match status" value="1"/>
</dbReference>
<dbReference type="InterPro" id="IPR012340">
    <property type="entry name" value="NA-bd_OB-fold"/>
</dbReference>
<dbReference type="PANTHER" id="PTHR42918">
    <property type="entry name" value="LYSYL-TRNA SYNTHETASE"/>
    <property type="match status" value="1"/>
</dbReference>
<dbReference type="EMBL" id="UINC01002949">
    <property type="protein sequence ID" value="SVA01885.1"/>
    <property type="molecule type" value="Genomic_DNA"/>
</dbReference>
<dbReference type="Pfam" id="PF01336">
    <property type="entry name" value="tRNA_anti-codon"/>
    <property type="match status" value="1"/>
</dbReference>
<evidence type="ECO:0000313" key="11">
    <source>
        <dbReference type="EMBL" id="SVA01885.1"/>
    </source>
</evidence>
<dbReference type="NCBIfam" id="NF001756">
    <property type="entry name" value="PRK00484.1"/>
    <property type="match status" value="1"/>
</dbReference>
<evidence type="ECO:0000256" key="9">
    <source>
        <dbReference type="ARBA" id="ARBA00048573"/>
    </source>
</evidence>
<comment type="catalytic activity">
    <reaction evidence="9">
        <text>tRNA(Lys) + L-lysine + ATP = L-lysyl-tRNA(Lys) + AMP + diphosphate</text>
        <dbReference type="Rhea" id="RHEA:20792"/>
        <dbReference type="Rhea" id="RHEA-COMP:9696"/>
        <dbReference type="Rhea" id="RHEA-COMP:9697"/>
        <dbReference type="ChEBI" id="CHEBI:30616"/>
        <dbReference type="ChEBI" id="CHEBI:32551"/>
        <dbReference type="ChEBI" id="CHEBI:33019"/>
        <dbReference type="ChEBI" id="CHEBI:78442"/>
        <dbReference type="ChEBI" id="CHEBI:78529"/>
        <dbReference type="ChEBI" id="CHEBI:456215"/>
        <dbReference type="EC" id="6.1.1.6"/>
    </reaction>
</comment>
<keyword evidence="6" id="KW-0067">ATP-binding</keyword>
<evidence type="ECO:0000256" key="8">
    <source>
        <dbReference type="ARBA" id="ARBA00023146"/>
    </source>
</evidence>
<keyword evidence="5" id="KW-0547">Nucleotide-binding</keyword>
<accession>A0A381SCT3</accession>
<dbReference type="InterPro" id="IPR004364">
    <property type="entry name" value="Aa-tRNA-synt_II"/>
</dbReference>
<reference evidence="11" key="1">
    <citation type="submission" date="2018-05" db="EMBL/GenBank/DDBJ databases">
        <authorList>
            <person name="Lanie J.A."/>
            <person name="Ng W.-L."/>
            <person name="Kazmierczak K.M."/>
            <person name="Andrzejewski T.M."/>
            <person name="Davidsen T.M."/>
            <person name="Wayne K.J."/>
            <person name="Tettelin H."/>
            <person name="Glass J.I."/>
            <person name="Rusch D."/>
            <person name="Podicherti R."/>
            <person name="Tsui H.-C.T."/>
            <person name="Winkler M.E."/>
        </authorList>
    </citation>
    <scope>NUCLEOTIDE SEQUENCE</scope>
</reference>
<dbReference type="InterPro" id="IPR006195">
    <property type="entry name" value="aa-tRNA-synth_II"/>
</dbReference>
<dbReference type="SUPFAM" id="SSF55681">
    <property type="entry name" value="Class II aaRS and biotin synthetases"/>
    <property type="match status" value="1"/>
</dbReference>
<dbReference type="InterPro" id="IPR018149">
    <property type="entry name" value="Lys-tRNA-synth_II_C"/>
</dbReference>
<dbReference type="GO" id="GO:0005524">
    <property type="term" value="F:ATP binding"/>
    <property type="evidence" value="ECO:0007669"/>
    <property type="project" value="UniProtKB-KW"/>
</dbReference>
<feature type="domain" description="Aminoacyl-transfer RNA synthetases class-II family profile" evidence="10">
    <location>
        <begin position="178"/>
        <end position="491"/>
    </location>
</feature>
<dbReference type="Pfam" id="PF00152">
    <property type="entry name" value="tRNA-synt_2"/>
    <property type="match status" value="1"/>
</dbReference>
<keyword evidence="4" id="KW-0479">Metal-binding</keyword>
<dbReference type="PANTHER" id="PTHR42918:SF15">
    <property type="entry name" value="LYSINE--TRNA LIGASE, CHLOROPLASTIC_MITOCHONDRIAL"/>
    <property type="match status" value="1"/>
</dbReference>
<dbReference type="EC" id="6.1.1.6" evidence="2"/>
<gene>
    <name evidence="11" type="ORF">METZ01_LOCUS54739</name>
</gene>
<name>A0A381SCT3_9ZZZZ</name>
<dbReference type="InterPro" id="IPR045864">
    <property type="entry name" value="aa-tRNA-synth_II/BPL/LPL"/>
</dbReference>
<evidence type="ECO:0000256" key="7">
    <source>
        <dbReference type="ARBA" id="ARBA00022917"/>
    </source>
</evidence>
<dbReference type="InterPro" id="IPR004365">
    <property type="entry name" value="NA-bd_OB_tRNA"/>
</dbReference>
<evidence type="ECO:0000256" key="6">
    <source>
        <dbReference type="ARBA" id="ARBA00022840"/>
    </source>
</evidence>
<dbReference type="GO" id="GO:0005829">
    <property type="term" value="C:cytosol"/>
    <property type="evidence" value="ECO:0007669"/>
    <property type="project" value="TreeGrafter"/>
</dbReference>
<sequence>METEQKNLQEIIKFRLEKLEKIKNAGINPYAYNFNKKDAIESLTQKGESGVGEKVITAGRMVSFRKMGKASFTHIQDESGKIQIYLKNDLLPDTIYDNIVRNLDLGDIVGCTGELFITKMGELSIKADNIHILSKNIRPLPNMKEKEGESFNAFEDKELRYRHRQLDLIANPDIKAVFKKRAKIISSTRKYLDDNGFIEVETPVLQPVYGGASARPFTTFHNTLEESLYLRIADELYLKRLIIGGFEKVYELAKNFRNEGMDRNHNPEYTSLEFYQAYSDIYEMMDFTEDLFKQVAEATLSNSLLFGGHTIDLKKPFHKNTMFNLLQEYTNEDLSKMDEDDLTTFAKSKSLDIANGMNYGQVLDKIFGELVEPHLIEPIFVTDYPKAISPLAKEDRNGNADIVERFELFIAGMEFANAFSELNDPIEQRNRLEAQAKLRDSGDEEAQIVDENFLQAIEIGMPPTGGVGIGVDRLVMLLTQQESIKDVILFPAMRHEDK</sequence>
<evidence type="ECO:0000256" key="1">
    <source>
        <dbReference type="ARBA" id="ARBA00008226"/>
    </source>
</evidence>
<dbReference type="PRINTS" id="PR00982">
    <property type="entry name" value="TRNASYNTHLYS"/>
</dbReference>
<dbReference type="PROSITE" id="PS50862">
    <property type="entry name" value="AA_TRNA_LIGASE_II"/>
    <property type="match status" value="1"/>
</dbReference>
<organism evidence="11">
    <name type="scientific">marine metagenome</name>
    <dbReference type="NCBI Taxonomy" id="408172"/>
    <lineage>
        <taxon>unclassified sequences</taxon>
        <taxon>metagenomes</taxon>
        <taxon>ecological metagenomes</taxon>
    </lineage>
</organism>
<evidence type="ECO:0000256" key="4">
    <source>
        <dbReference type="ARBA" id="ARBA00022723"/>
    </source>
</evidence>
<dbReference type="Gene3D" id="3.30.930.10">
    <property type="entry name" value="Bira Bifunctional Protein, Domain 2"/>
    <property type="match status" value="1"/>
</dbReference>
<keyword evidence="3" id="KW-0436">Ligase</keyword>
<proteinExistence type="inferred from homology"/>
<evidence type="ECO:0000259" key="10">
    <source>
        <dbReference type="PROSITE" id="PS50862"/>
    </source>
</evidence>
<dbReference type="CDD" id="cd04322">
    <property type="entry name" value="LysRS_N"/>
    <property type="match status" value="1"/>
</dbReference>
<dbReference type="InterPro" id="IPR044136">
    <property type="entry name" value="Lys-tRNA-ligase_II_N"/>
</dbReference>
<dbReference type="GO" id="GO:0004824">
    <property type="term" value="F:lysine-tRNA ligase activity"/>
    <property type="evidence" value="ECO:0007669"/>
    <property type="project" value="UniProtKB-EC"/>
</dbReference>